<keyword evidence="7" id="KW-0560">Oxidoreductase</keyword>
<dbReference type="InterPro" id="IPR053007">
    <property type="entry name" value="CYP450_monoxygenase_sec-met"/>
</dbReference>
<dbReference type="InterPro" id="IPR036396">
    <property type="entry name" value="Cyt_P450_sf"/>
</dbReference>
<evidence type="ECO:0000256" key="8">
    <source>
        <dbReference type="SAM" id="Phobius"/>
    </source>
</evidence>
<dbReference type="Pfam" id="PF00067">
    <property type="entry name" value="p450"/>
    <property type="match status" value="1"/>
</dbReference>
<evidence type="ECO:0000256" key="1">
    <source>
        <dbReference type="ARBA" id="ARBA00001971"/>
    </source>
</evidence>
<dbReference type="InterPro" id="IPR001128">
    <property type="entry name" value="Cyt_P450"/>
</dbReference>
<name>A0A9P9WXF4_9PEZI</name>
<dbReference type="EMBL" id="JAFIMR010000002">
    <property type="protein sequence ID" value="KAI1881000.1"/>
    <property type="molecule type" value="Genomic_DNA"/>
</dbReference>
<feature type="transmembrane region" description="Helical" evidence="8">
    <location>
        <begin position="6"/>
        <end position="25"/>
    </location>
</feature>
<keyword evidence="4 6" id="KW-0408">Iron</keyword>
<dbReference type="InterPro" id="IPR017972">
    <property type="entry name" value="Cyt_P450_CS"/>
</dbReference>
<evidence type="ECO:0008006" key="11">
    <source>
        <dbReference type="Google" id="ProtNLM"/>
    </source>
</evidence>
<dbReference type="GO" id="GO:0005506">
    <property type="term" value="F:iron ion binding"/>
    <property type="evidence" value="ECO:0007669"/>
    <property type="project" value="InterPro"/>
</dbReference>
<evidence type="ECO:0000313" key="9">
    <source>
        <dbReference type="EMBL" id="KAI1881000.1"/>
    </source>
</evidence>
<dbReference type="PANTHER" id="PTHR47582:SF1">
    <property type="entry name" value="P450, PUTATIVE (EUROFUNG)-RELATED"/>
    <property type="match status" value="1"/>
</dbReference>
<keyword evidence="3 6" id="KW-0479">Metal-binding</keyword>
<evidence type="ECO:0000256" key="2">
    <source>
        <dbReference type="ARBA" id="ARBA00010617"/>
    </source>
</evidence>
<feature type="transmembrane region" description="Helical" evidence="8">
    <location>
        <begin position="298"/>
        <end position="319"/>
    </location>
</feature>
<dbReference type="Proteomes" id="UP000829685">
    <property type="component" value="Unassembled WGS sequence"/>
</dbReference>
<dbReference type="PRINTS" id="PR00465">
    <property type="entry name" value="EP450IV"/>
</dbReference>
<organism evidence="9 10">
    <name type="scientific">Neoarthrinium moseri</name>
    <dbReference type="NCBI Taxonomy" id="1658444"/>
    <lineage>
        <taxon>Eukaryota</taxon>
        <taxon>Fungi</taxon>
        <taxon>Dikarya</taxon>
        <taxon>Ascomycota</taxon>
        <taxon>Pezizomycotina</taxon>
        <taxon>Sordariomycetes</taxon>
        <taxon>Xylariomycetidae</taxon>
        <taxon>Amphisphaeriales</taxon>
        <taxon>Apiosporaceae</taxon>
        <taxon>Neoarthrinium</taxon>
    </lineage>
</organism>
<evidence type="ECO:0000256" key="5">
    <source>
        <dbReference type="ARBA" id="ARBA00023033"/>
    </source>
</evidence>
<keyword evidence="6 7" id="KW-0349">Heme</keyword>
<dbReference type="SUPFAM" id="SSF48264">
    <property type="entry name" value="Cytochrome P450"/>
    <property type="match status" value="1"/>
</dbReference>
<keyword evidence="10" id="KW-1185">Reference proteome</keyword>
<dbReference type="AlphaFoldDB" id="A0A9P9WXF4"/>
<protein>
    <recommendedName>
        <fullName evidence="11">Cytochrome P450</fullName>
    </recommendedName>
</protein>
<proteinExistence type="inferred from homology"/>
<dbReference type="PROSITE" id="PS00086">
    <property type="entry name" value="CYTOCHROME_P450"/>
    <property type="match status" value="1"/>
</dbReference>
<evidence type="ECO:0000256" key="4">
    <source>
        <dbReference type="ARBA" id="ARBA00023004"/>
    </source>
</evidence>
<evidence type="ECO:0000256" key="6">
    <source>
        <dbReference type="PIRSR" id="PIRSR602403-1"/>
    </source>
</evidence>
<comment type="caution">
    <text evidence="9">The sequence shown here is derived from an EMBL/GenBank/DDBJ whole genome shotgun (WGS) entry which is preliminary data.</text>
</comment>
<dbReference type="PANTHER" id="PTHR47582">
    <property type="entry name" value="P450, PUTATIVE (EUROFUNG)-RELATED"/>
    <property type="match status" value="1"/>
</dbReference>
<dbReference type="GO" id="GO:0004497">
    <property type="term" value="F:monooxygenase activity"/>
    <property type="evidence" value="ECO:0007669"/>
    <property type="project" value="UniProtKB-KW"/>
</dbReference>
<dbReference type="Gene3D" id="1.10.630.10">
    <property type="entry name" value="Cytochrome P450"/>
    <property type="match status" value="1"/>
</dbReference>
<keyword evidence="8" id="KW-0472">Membrane</keyword>
<keyword evidence="5 7" id="KW-0503">Monooxygenase</keyword>
<comment type="cofactor">
    <cofactor evidence="1 6">
        <name>heme</name>
        <dbReference type="ChEBI" id="CHEBI:30413"/>
    </cofactor>
</comment>
<evidence type="ECO:0000313" key="10">
    <source>
        <dbReference type="Proteomes" id="UP000829685"/>
    </source>
</evidence>
<evidence type="ECO:0000256" key="7">
    <source>
        <dbReference type="RuleBase" id="RU000461"/>
    </source>
</evidence>
<accession>A0A9P9WXF4</accession>
<gene>
    <name evidence="9" type="ORF">JX265_001240</name>
</gene>
<dbReference type="GO" id="GO:0016705">
    <property type="term" value="F:oxidoreductase activity, acting on paired donors, with incorporation or reduction of molecular oxygen"/>
    <property type="evidence" value="ECO:0007669"/>
    <property type="project" value="InterPro"/>
</dbReference>
<dbReference type="GO" id="GO:0020037">
    <property type="term" value="F:heme binding"/>
    <property type="evidence" value="ECO:0007669"/>
    <property type="project" value="InterPro"/>
</dbReference>
<keyword evidence="8" id="KW-1133">Transmembrane helix</keyword>
<dbReference type="InterPro" id="IPR002403">
    <property type="entry name" value="Cyt_P450_E_grp-IV"/>
</dbReference>
<dbReference type="CDD" id="cd11040">
    <property type="entry name" value="CYP7_CYP8-like"/>
    <property type="match status" value="1"/>
</dbReference>
<reference evidence="9" key="1">
    <citation type="submission" date="2021-03" db="EMBL/GenBank/DDBJ databases">
        <title>Revisited historic fungal species revealed as producer of novel bioactive compounds through whole genome sequencing and comparative genomics.</title>
        <authorList>
            <person name="Vignolle G.A."/>
            <person name="Hochenegger N."/>
            <person name="Mach R.L."/>
            <person name="Mach-Aigner A.R."/>
            <person name="Javad Rahimi M."/>
            <person name="Salim K.A."/>
            <person name="Chan C.M."/>
            <person name="Lim L.B.L."/>
            <person name="Cai F."/>
            <person name="Druzhinina I.S."/>
            <person name="U'Ren J.M."/>
            <person name="Derntl C."/>
        </authorList>
    </citation>
    <scope>NUCLEOTIDE SEQUENCE</scope>
    <source>
        <strain evidence="9">TUCIM 5799</strain>
    </source>
</reference>
<feature type="binding site" description="axial binding residue" evidence="6">
    <location>
        <position position="451"/>
    </location>
    <ligand>
        <name>heme</name>
        <dbReference type="ChEBI" id="CHEBI:30413"/>
    </ligand>
    <ligandPart>
        <name>Fe</name>
        <dbReference type="ChEBI" id="CHEBI:18248"/>
    </ligandPart>
</feature>
<comment type="similarity">
    <text evidence="2 7">Belongs to the cytochrome P450 family.</text>
</comment>
<evidence type="ECO:0000256" key="3">
    <source>
        <dbReference type="ARBA" id="ARBA00022723"/>
    </source>
</evidence>
<sequence>MALDVLSPPTLVVVGIITVYLGLYWTSSRKLDTREPPIITSGIPYVGHLLGMALYGGRYVKSIGLRNRQTPVFTLPVPNSRIYIVVDPSLAAAVQRASKALSFTPIIPEVTERILGLDAATKSIASKNLDPGPGDERGFLADIQEMVYSKLGPGSYLSELTRDAAQELKNEVDGYRTTLEARPGSKELIDLLEWVRHFVTVSTAKYLYGPQNPLSKHAELEEAFWDFDHGLGALMINIMPSITARKAYQGREKLVQALADYLEASAYRTGSQIIQERVSLALKHGWALREVARSELSFLFAGIVNATTSTFWIILQIFADPNILSRVRDEIVSSVGEDGEGARVLNVEMLKDQCPVLMAVYRECLRLNSDNNSIRIVKEPTILADRYYLAKDSVVQIAGGVIHADQSIWGSNVDEFDHGRFLGQGTGLTKEKEKQYHPAAFRAFGGGKTLCPGRHFATYEILSFVALIVLQFDMESPDGGKIKVPKKNDAVLPVHILEPREAVKLVVRPRREWDAGKGLRISLGKE</sequence>
<keyword evidence="8" id="KW-0812">Transmembrane</keyword>